<accession>A0A3M9XJ74</accession>
<evidence type="ECO:0000313" key="1">
    <source>
        <dbReference type="EMBL" id="RNJ48217.1"/>
    </source>
</evidence>
<protein>
    <submittedName>
        <fullName evidence="1">Uncharacterized protein</fullName>
    </submittedName>
</protein>
<keyword evidence="2" id="KW-1185">Reference proteome</keyword>
<comment type="caution">
    <text evidence="1">The sequence shown here is derived from an EMBL/GenBank/DDBJ whole genome shotgun (WGS) entry which is preliminary data.</text>
</comment>
<reference evidence="1 2" key="1">
    <citation type="submission" date="2018-08" db="EMBL/GenBank/DDBJ databases">
        <title>Genome sequence of Methylocystis hirsuta CSC1, a methanotroph able to accumulate PHAs.</title>
        <authorList>
            <person name="Bordel S."/>
            <person name="Rodriguez E."/>
            <person name="Gancedo J."/>
            <person name="Munoz R."/>
        </authorList>
    </citation>
    <scope>NUCLEOTIDE SEQUENCE [LARGE SCALE GENOMIC DNA]</scope>
    <source>
        <strain evidence="1 2">CSC1</strain>
    </source>
</reference>
<dbReference type="OrthoDB" id="8448319at2"/>
<organism evidence="1 2">
    <name type="scientific">Methylocystis hirsuta</name>
    <dbReference type="NCBI Taxonomy" id="369798"/>
    <lineage>
        <taxon>Bacteria</taxon>
        <taxon>Pseudomonadati</taxon>
        <taxon>Pseudomonadota</taxon>
        <taxon>Alphaproteobacteria</taxon>
        <taxon>Hyphomicrobiales</taxon>
        <taxon>Methylocystaceae</taxon>
        <taxon>Methylocystis</taxon>
    </lineage>
</organism>
<proteinExistence type="predicted"/>
<dbReference type="Proteomes" id="UP000268623">
    <property type="component" value="Unassembled WGS sequence"/>
</dbReference>
<sequence>MTHSPTETEKLQALATYADVKGVLGDMDDAMITAILALRPTIVDIEESSMWLSGDTDVFGPGQPLKDVPGQIVALLTADEEENTSRTR</sequence>
<dbReference type="RefSeq" id="WP_123177953.1">
    <property type="nucleotide sequence ID" value="NZ_QWDD01000003.1"/>
</dbReference>
<dbReference type="AlphaFoldDB" id="A0A3M9XJ74"/>
<name>A0A3M9XJ74_9HYPH</name>
<dbReference type="EMBL" id="QWDD01000003">
    <property type="protein sequence ID" value="RNJ48217.1"/>
    <property type="molecule type" value="Genomic_DNA"/>
</dbReference>
<gene>
    <name evidence="1" type="ORF">D1O30_19975</name>
</gene>
<evidence type="ECO:0000313" key="2">
    <source>
        <dbReference type="Proteomes" id="UP000268623"/>
    </source>
</evidence>